<accession>A0A192D6T6</accession>
<organism evidence="3 4">
    <name type="scientific">Erythrobacter neustonensis</name>
    <dbReference type="NCBI Taxonomy" id="1112"/>
    <lineage>
        <taxon>Bacteria</taxon>
        <taxon>Pseudomonadati</taxon>
        <taxon>Pseudomonadota</taxon>
        <taxon>Alphaproteobacteria</taxon>
        <taxon>Sphingomonadales</taxon>
        <taxon>Erythrobacteraceae</taxon>
        <taxon>Erythrobacter/Porphyrobacter group</taxon>
        <taxon>Erythrobacter</taxon>
    </lineage>
</organism>
<keyword evidence="1" id="KW-1133">Transmembrane helix</keyword>
<keyword evidence="1" id="KW-0472">Membrane</keyword>
<evidence type="ECO:0000259" key="2">
    <source>
        <dbReference type="Pfam" id="PF14220"/>
    </source>
</evidence>
<evidence type="ECO:0000313" key="4">
    <source>
        <dbReference type="Proteomes" id="UP000078263"/>
    </source>
</evidence>
<name>A0A192D6T6_9SPHN</name>
<reference evidence="3 4" key="1">
    <citation type="submission" date="2016-05" db="EMBL/GenBank/DDBJ databases">
        <title>Compelete Genome Sequence of Bacteriochlorophyll-Synthesizing Bacterium Porphyrobacter neustonensis DSM 9434.</title>
        <authorList>
            <person name="Shi X.-L."/>
            <person name="Wu Y.-H."/>
            <person name="Cheng H."/>
            <person name="Xu L."/>
            <person name="Zhang X.-Q."/>
            <person name="Wang C.-S."/>
            <person name="Xu X.-W."/>
        </authorList>
    </citation>
    <scope>NUCLEOTIDE SEQUENCE [LARGE SCALE GENOMIC DNA]</scope>
    <source>
        <strain evidence="3 4">DSM 9434</strain>
    </source>
</reference>
<keyword evidence="1" id="KW-0812">Transmembrane</keyword>
<sequence length="199" mass="21225">MFDGPKLKLVYAAIAILWVAIVVHSAWTVKGPEDFVVTVSQGEVQDFAAARLDAMQPRSFAENVELCAIIFEDDTGALGSSPVRAGDEATCDLRYFDEPGMAPVATIHTHAAFSAEYDSEVPSVTDLQGDIGEGFDGYIATPGGRLWRNDANTGRAVLVCGEGCLTSDPAYRACSDDTVAQSYTLAQLAARARRPVAEC</sequence>
<dbReference type="Pfam" id="PF14220">
    <property type="entry name" value="DUF4329"/>
    <property type="match status" value="1"/>
</dbReference>
<dbReference type="Proteomes" id="UP000078263">
    <property type="component" value="Chromosome"/>
</dbReference>
<keyword evidence="4" id="KW-1185">Reference proteome</keyword>
<proteinExistence type="predicted"/>
<dbReference type="AlphaFoldDB" id="A0A192D6T6"/>
<feature type="transmembrane region" description="Helical" evidence="1">
    <location>
        <begin position="9"/>
        <end position="27"/>
    </location>
</feature>
<dbReference type="OrthoDB" id="7850904at2"/>
<protein>
    <recommendedName>
        <fullName evidence="2">DUF4329 domain-containing protein</fullName>
    </recommendedName>
</protein>
<dbReference type="InterPro" id="IPR025479">
    <property type="entry name" value="DUF4329"/>
</dbReference>
<dbReference type="STRING" id="1112.A9D12_11670"/>
<evidence type="ECO:0000256" key="1">
    <source>
        <dbReference type="SAM" id="Phobius"/>
    </source>
</evidence>
<dbReference type="KEGG" id="pns:A9D12_11670"/>
<gene>
    <name evidence="3" type="ORF">A9D12_11670</name>
</gene>
<evidence type="ECO:0000313" key="3">
    <source>
        <dbReference type="EMBL" id="ANK13484.1"/>
    </source>
</evidence>
<dbReference type="EMBL" id="CP016033">
    <property type="protein sequence ID" value="ANK13484.1"/>
    <property type="molecule type" value="Genomic_DNA"/>
</dbReference>
<dbReference type="RefSeq" id="WP_068352018.1">
    <property type="nucleotide sequence ID" value="NZ_CP016033.1"/>
</dbReference>
<feature type="domain" description="DUF4329" evidence="2">
    <location>
        <begin position="46"/>
        <end position="161"/>
    </location>
</feature>